<feature type="region of interest" description="Disordered" evidence="2">
    <location>
        <begin position="532"/>
        <end position="553"/>
    </location>
</feature>
<proteinExistence type="predicted"/>
<accession>A0A0V0QTQ4</accession>
<keyword evidence="1" id="KW-0175">Coiled coil</keyword>
<feature type="compositionally biased region" description="Low complexity" evidence="2">
    <location>
        <begin position="907"/>
        <end position="917"/>
    </location>
</feature>
<evidence type="ECO:0000313" key="4">
    <source>
        <dbReference type="EMBL" id="KRX05575.1"/>
    </source>
</evidence>
<organism evidence="4 5">
    <name type="scientific">Pseudocohnilembus persalinus</name>
    <name type="common">Ciliate</name>
    <dbReference type="NCBI Taxonomy" id="266149"/>
    <lineage>
        <taxon>Eukaryota</taxon>
        <taxon>Sar</taxon>
        <taxon>Alveolata</taxon>
        <taxon>Ciliophora</taxon>
        <taxon>Intramacronucleata</taxon>
        <taxon>Oligohymenophorea</taxon>
        <taxon>Scuticociliatia</taxon>
        <taxon>Philasterida</taxon>
        <taxon>Pseudocohnilembidae</taxon>
        <taxon>Pseudocohnilembus</taxon>
    </lineage>
</organism>
<dbReference type="InParanoid" id="A0A0V0QTQ4"/>
<evidence type="ECO:0000313" key="5">
    <source>
        <dbReference type="Proteomes" id="UP000054937"/>
    </source>
</evidence>
<feature type="region of interest" description="Disordered" evidence="2">
    <location>
        <begin position="685"/>
        <end position="709"/>
    </location>
</feature>
<sequence>MSLQNFRNVNKLINEKFLNGIREKKDKPLEIQEDEEEQKSEKIGKRGNQLVQIVQDKENWIKDEEKMKIVEKLLFQHVELLENLVKFPLDLEIEKKNRKKMMESLQLFEFSQGDFVYNVSDYFDCFYINLSGECVVWERKHEKDLGGELELIRQRNYFEDIKKKSDNKSDIFYAQNELKSVEKALQIYRDEEMDNLLRKFDKNHRYATLPSLVNFRVVKRIKEGQFLGEFEVFSEEGLKKAYQVKSEKCYMLGFQKELFFGLFGRQAEKSVYVFGVLKESFGRGCGEEVLKWIACQGESFWLERGQVLYGGEDKCEFFYVCKEGELSCSVNSSKYRQNESDDVQMDKKQRVSLENDVLNQFHKKFTEKRQNKDKEGILIQTNTFVKDNIIGIEDMVNLGKSTQKKGQNQQKNETEVFNESMNQCVQIFGGKQQDSLNKQQIQKEKKKQLRNSQVICTSQFAHLIGISRNMIEIAQKKFNDFGLSKEIKKMAEIKEKQIKQRIELLLKSKDKADQFIYQQSSSMQIQPIIQDKNTSQNQSQIQNQSQNQSQVQIQTQNQNDSFYLSKQMSSNQSELDSSWNLMKSKNKSNNMLLKIFKGEKLNSFRSQGCQEREELQKSKFLNTSTLLESNSSPYNTSGKKKQFKDVFNLEKSKFRFLNNENINNRSVNQIINNNNESKEELDKFQNRKDSQNSLISNDTNRNLLGSGNHNNQLIQKQKSLFQINKQKSFVSGIQDDIKQIVDSDNSETEEKSIQNQKLKLNNSQEKQREFYQQDLKVQIDQGELKNETQQTLFDMENDNQYKNIQFQIQGEQNSQENYENQQKKVKNQKDQQLKYIRQQQILLEKMERDEEFWKNQDKNMRIAFDRDFYLKNNLVTKKKQLLTYFKNNQDFDQYGNSLNRQKKEKISQVQNQSQSQNKLDFQSNKEKLKNQGKKRENQLKQRQIRSQEWVDNSEFLEKNGSFVKNLEKQQKQQDQQDQQLNQQQKKQEQKNQNNNKNENKNKGFGFGVINSFGIKEIGENLKEGFIMRNQQDLQKIQAQVLIGQRKIGKNKTSFVNKQQSSEDLLLQLEEKQFLKFVNSLQQNQNQNKSLQVNQSLNESQEKNLNQKQEKQSQDQKQMKGFLGLLSNFNAKMKSQEQLKKRLNSYDEFNNKTSENFGKNLGQFSNFSKKQEEKVSLEKMDYQGQLIQKQKQIQSCKNLGRKSTFFKSIQGNQNKISSQNFSQNQSKIYTSPNFENKSRKLSQKLGNQNIKLREKQVSSQKVNLKTENQEANLINTFDNSFINQKNGLSVEKQKDENKNTIQEKKISQQIQKEDDFHQNQQQVQKIYKRKGFKSQSCNRILFMSQNQNQQQKMELNERKELQQKQYQFQENKHVFTRTFSNLSQIYQKGKINNQDSKSPEKRKMNKTYSILNLKTEIFEGNISQINKNCQKNLQENDQEKEQTQKQGIDNNFRQMKSFGISLSPIKRKQSNNSLFLWKNGGQFYQKKVDNLQGQENEIAESVVDEMYGLKKGVQLSRTDYGGKKKTFYKNQQNLSYKDL</sequence>
<evidence type="ECO:0000256" key="2">
    <source>
        <dbReference type="SAM" id="MobiDB-lite"/>
    </source>
</evidence>
<dbReference type="InterPro" id="IPR000595">
    <property type="entry name" value="cNMP-bd_dom"/>
</dbReference>
<dbReference type="Gene3D" id="2.60.120.10">
    <property type="entry name" value="Jelly Rolls"/>
    <property type="match status" value="1"/>
</dbReference>
<feature type="coiled-coil region" evidence="1">
    <location>
        <begin position="808"/>
        <end position="856"/>
    </location>
</feature>
<feature type="domain" description="Cyclic nucleotide-binding" evidence="3">
    <location>
        <begin position="89"/>
        <end position="161"/>
    </location>
</feature>
<comment type="caution">
    <text evidence="4">The sequence shown here is derived from an EMBL/GenBank/DDBJ whole genome shotgun (WGS) entry which is preliminary data.</text>
</comment>
<evidence type="ECO:0000259" key="3">
    <source>
        <dbReference type="PROSITE" id="PS50042"/>
    </source>
</evidence>
<feature type="compositionally biased region" description="Basic and acidic residues" evidence="2">
    <location>
        <begin position="923"/>
        <end position="939"/>
    </location>
</feature>
<dbReference type="InterPro" id="IPR018490">
    <property type="entry name" value="cNMP-bd_dom_sf"/>
</dbReference>
<feature type="compositionally biased region" description="Low complexity" evidence="2">
    <location>
        <begin position="972"/>
        <end position="996"/>
    </location>
</feature>
<feature type="compositionally biased region" description="Polar residues" evidence="2">
    <location>
        <begin position="691"/>
        <end position="709"/>
    </location>
</feature>
<dbReference type="EMBL" id="LDAU01000106">
    <property type="protein sequence ID" value="KRX05575.1"/>
    <property type="molecule type" value="Genomic_DNA"/>
</dbReference>
<dbReference type="SUPFAM" id="SSF51206">
    <property type="entry name" value="cAMP-binding domain-like"/>
    <property type="match status" value="1"/>
</dbReference>
<dbReference type="PROSITE" id="PS50042">
    <property type="entry name" value="CNMP_BINDING_3"/>
    <property type="match status" value="1"/>
</dbReference>
<feature type="coiled-coil region" evidence="1">
    <location>
        <begin position="1090"/>
        <end position="1117"/>
    </location>
</feature>
<feature type="region of interest" description="Disordered" evidence="2">
    <location>
        <begin position="901"/>
        <end position="945"/>
    </location>
</feature>
<name>A0A0V0QTQ4_PSEPJ</name>
<protein>
    <submittedName>
        <fullName evidence="4">Cyclic nucleotide-binding protein</fullName>
    </submittedName>
</protein>
<dbReference type="Proteomes" id="UP000054937">
    <property type="component" value="Unassembled WGS sequence"/>
</dbReference>
<keyword evidence="5" id="KW-1185">Reference proteome</keyword>
<dbReference type="InterPro" id="IPR014710">
    <property type="entry name" value="RmlC-like_jellyroll"/>
</dbReference>
<evidence type="ECO:0000256" key="1">
    <source>
        <dbReference type="SAM" id="Coils"/>
    </source>
</evidence>
<feature type="coiled-coil region" evidence="1">
    <location>
        <begin position="1343"/>
        <end position="1371"/>
    </location>
</feature>
<gene>
    <name evidence="4" type="ORF">PPERSA_12753</name>
</gene>
<reference evidence="4 5" key="1">
    <citation type="journal article" date="2015" name="Sci. Rep.">
        <title>Genome of the facultative scuticociliatosis pathogen Pseudocohnilembus persalinus provides insight into its virulence through horizontal gene transfer.</title>
        <authorList>
            <person name="Xiong J."/>
            <person name="Wang G."/>
            <person name="Cheng J."/>
            <person name="Tian M."/>
            <person name="Pan X."/>
            <person name="Warren A."/>
            <person name="Jiang C."/>
            <person name="Yuan D."/>
            <person name="Miao W."/>
        </authorList>
    </citation>
    <scope>NUCLEOTIDE SEQUENCE [LARGE SCALE GENOMIC DNA]</scope>
    <source>
        <strain evidence="4">36N120E</strain>
    </source>
</reference>
<feature type="region of interest" description="Disordered" evidence="2">
    <location>
        <begin position="967"/>
        <end position="1005"/>
    </location>
</feature>